<proteinExistence type="predicted"/>
<reference evidence="1 2" key="1">
    <citation type="submission" date="2019-10" db="EMBL/GenBank/DDBJ databases">
        <authorList>
            <person name="Karimi E."/>
        </authorList>
    </citation>
    <scope>NUCLEOTIDE SEQUENCE [LARGE SCALE GENOMIC DNA]</scope>
    <source>
        <strain evidence="1">Maribacter sp. 151</strain>
    </source>
</reference>
<sequence length="43" mass="5289">MDSWYILVQAHYIFEQANTYLSYLITNIHVLNTKKYDLYQFNI</sequence>
<gene>
    <name evidence="1" type="ORF">MARI151_10102</name>
</gene>
<keyword evidence="2" id="KW-1185">Reference proteome</keyword>
<organism evidence="1 2">
    <name type="scientific">Maribacter litoralis</name>
    <dbReference type="NCBI Taxonomy" id="2059726"/>
    <lineage>
        <taxon>Bacteria</taxon>
        <taxon>Pseudomonadati</taxon>
        <taxon>Bacteroidota</taxon>
        <taxon>Flavobacteriia</taxon>
        <taxon>Flavobacteriales</taxon>
        <taxon>Flavobacteriaceae</taxon>
        <taxon>Maribacter</taxon>
    </lineage>
</organism>
<name>A0A653LRP4_9FLAO</name>
<evidence type="ECO:0000313" key="1">
    <source>
        <dbReference type="EMBL" id="VXA94619.1"/>
    </source>
</evidence>
<evidence type="ECO:0000313" key="2">
    <source>
        <dbReference type="Proteomes" id="UP000430202"/>
    </source>
</evidence>
<accession>A0A653LRP4</accession>
<protein>
    <submittedName>
        <fullName evidence="1">Uncharacterized protein</fullName>
    </submittedName>
</protein>
<dbReference type="AlphaFoldDB" id="A0A653LRP4"/>
<dbReference type="Proteomes" id="UP000430202">
    <property type="component" value="Unassembled WGS sequence"/>
</dbReference>
<dbReference type="EMBL" id="CABWLR010000001">
    <property type="protein sequence ID" value="VXA94619.1"/>
    <property type="molecule type" value="Genomic_DNA"/>
</dbReference>